<evidence type="ECO:0000256" key="1">
    <source>
        <dbReference type="ARBA" id="ARBA00007692"/>
    </source>
</evidence>
<comment type="similarity">
    <text evidence="1">Belongs to the mTERF family.</text>
</comment>
<dbReference type="Gene3D" id="1.25.70.10">
    <property type="entry name" value="Transcription termination factor 3, mitochondrial"/>
    <property type="match status" value="1"/>
</dbReference>
<accession>A0A9D4YUW0</accession>
<keyword evidence="2" id="KW-0806">Transcription termination</keyword>
<dbReference type="InterPro" id="IPR003690">
    <property type="entry name" value="MTERF"/>
</dbReference>
<evidence type="ECO:0000256" key="4">
    <source>
        <dbReference type="SAM" id="MobiDB-lite"/>
    </source>
</evidence>
<proteinExistence type="inferred from homology"/>
<dbReference type="GO" id="GO:0006353">
    <property type="term" value="P:DNA-templated transcription termination"/>
    <property type="evidence" value="ECO:0007669"/>
    <property type="project" value="UniProtKB-KW"/>
</dbReference>
<dbReference type="GO" id="GO:0003676">
    <property type="term" value="F:nucleic acid binding"/>
    <property type="evidence" value="ECO:0007669"/>
    <property type="project" value="InterPro"/>
</dbReference>
<dbReference type="AlphaFoldDB" id="A0A9D4YUW0"/>
<comment type="caution">
    <text evidence="5">The sequence shown here is derived from an EMBL/GenBank/DDBJ whole genome shotgun (WGS) entry which is preliminary data.</text>
</comment>
<protein>
    <submittedName>
        <fullName evidence="5">Uncharacterized protein</fullName>
    </submittedName>
</protein>
<evidence type="ECO:0000313" key="6">
    <source>
        <dbReference type="Proteomes" id="UP001055712"/>
    </source>
</evidence>
<feature type="region of interest" description="Disordered" evidence="4">
    <location>
        <begin position="1"/>
        <end position="52"/>
    </location>
</feature>
<dbReference type="OrthoDB" id="1684047at2759"/>
<keyword evidence="6" id="KW-1185">Reference proteome</keyword>
<keyword evidence="2" id="KW-0804">Transcription</keyword>
<evidence type="ECO:0000256" key="3">
    <source>
        <dbReference type="ARBA" id="ARBA00022946"/>
    </source>
</evidence>
<keyword evidence="2" id="KW-0805">Transcription regulation</keyword>
<keyword evidence="3" id="KW-0809">Transit peptide</keyword>
<dbReference type="Pfam" id="PF02536">
    <property type="entry name" value="mTERF"/>
    <property type="match status" value="1"/>
</dbReference>
<reference evidence="5" key="1">
    <citation type="journal article" date="2019" name="Plant J.">
        <title>Chlorella vulgaris genome assembly and annotation reveals the molecular basis for metabolic acclimation to high light conditions.</title>
        <authorList>
            <person name="Cecchin M."/>
            <person name="Marcolungo L."/>
            <person name="Rossato M."/>
            <person name="Girolomoni L."/>
            <person name="Cosentino E."/>
            <person name="Cuine S."/>
            <person name="Li-Beisson Y."/>
            <person name="Delledonne M."/>
            <person name="Ballottari M."/>
        </authorList>
    </citation>
    <scope>NUCLEOTIDE SEQUENCE</scope>
    <source>
        <strain evidence="5">211/11P</strain>
    </source>
</reference>
<sequence length="553" mass="58935">MFAGPSAAYAAESGGRWQPGAPPAGQSTRPKAVAHARQQHKRRAWQPAMTSDRSTVVTAAAPADGTDDELEMVLRRGQSVAVPPELAAGLAPLAAACSIVDVAAVARAVAALDGSRQQGVLDHGLAVAAYLQGLGIDQAQLGRLLCRCPVLFSRPAEERAGVLFSQLMRLGLSAGQAADCFELQPVAATVTGFEAAIAVLAPLLAAGSKIGCRSGEQLLGDLLKKQLGVVMLLLYSAEALQHNVDNLLQLGLSEEQLMNSLWQSPTLLARPPEHLAKLEAVLQQELGVDRQLWVKVLHRAARVASCNEATVRQRAQSLVVDLGKEEALRMVALASTLLAIDVVVWRQALAVWRLCGVADPLAVVRNNPQVLTVNWLSSSRLANLLALQRLLPWELSAAQVIERYGIYVTSTAAEKLVGRLLYLDQLGLLQQLVADKRAARQEWRQQQQGLSGGKEAAGEPAFISVSDVATLAPTKFAGLVQHAQARLSEDSQLVGSGPSFDEFSKGLKQLPAWQRLLADAKASVAELKQQLPPELLRAGVSSRRRRGGGSGSI</sequence>
<dbReference type="Proteomes" id="UP001055712">
    <property type="component" value="Unassembled WGS sequence"/>
</dbReference>
<name>A0A9D4YUW0_CHLVU</name>
<dbReference type="InterPro" id="IPR038538">
    <property type="entry name" value="MTERF_sf"/>
</dbReference>
<reference evidence="5" key="2">
    <citation type="submission" date="2020-11" db="EMBL/GenBank/DDBJ databases">
        <authorList>
            <person name="Cecchin M."/>
            <person name="Marcolungo L."/>
            <person name="Rossato M."/>
            <person name="Girolomoni L."/>
            <person name="Cosentino E."/>
            <person name="Cuine S."/>
            <person name="Li-Beisson Y."/>
            <person name="Delledonne M."/>
            <person name="Ballottari M."/>
        </authorList>
    </citation>
    <scope>NUCLEOTIDE SEQUENCE</scope>
    <source>
        <strain evidence="5">211/11P</strain>
        <tissue evidence="5">Whole cell</tissue>
    </source>
</reference>
<evidence type="ECO:0000256" key="2">
    <source>
        <dbReference type="ARBA" id="ARBA00022472"/>
    </source>
</evidence>
<feature type="compositionally biased region" description="Basic residues" evidence="4">
    <location>
        <begin position="32"/>
        <end position="44"/>
    </location>
</feature>
<evidence type="ECO:0000313" key="5">
    <source>
        <dbReference type="EMBL" id="KAI3427414.1"/>
    </source>
</evidence>
<organism evidence="5 6">
    <name type="scientific">Chlorella vulgaris</name>
    <name type="common">Green alga</name>
    <dbReference type="NCBI Taxonomy" id="3077"/>
    <lineage>
        <taxon>Eukaryota</taxon>
        <taxon>Viridiplantae</taxon>
        <taxon>Chlorophyta</taxon>
        <taxon>core chlorophytes</taxon>
        <taxon>Trebouxiophyceae</taxon>
        <taxon>Chlorellales</taxon>
        <taxon>Chlorellaceae</taxon>
        <taxon>Chlorella clade</taxon>
        <taxon>Chlorella</taxon>
    </lineage>
</organism>
<gene>
    <name evidence="5" type="ORF">D9Q98_010329</name>
</gene>
<dbReference type="EMBL" id="SIDB01000010">
    <property type="protein sequence ID" value="KAI3427414.1"/>
    <property type="molecule type" value="Genomic_DNA"/>
</dbReference>